<keyword evidence="5" id="KW-0963">Cytoplasm</keyword>
<evidence type="ECO:0000256" key="5">
    <source>
        <dbReference type="HAMAP-Rule" id="MF_01107"/>
    </source>
</evidence>
<evidence type="ECO:0000313" key="6">
    <source>
        <dbReference type="EMBL" id="ADX72650.1"/>
    </source>
</evidence>
<dbReference type="GO" id="GO:0030170">
    <property type="term" value="F:pyridoxal phosphate binding"/>
    <property type="evidence" value="ECO:0007669"/>
    <property type="project" value="InterPro"/>
</dbReference>
<dbReference type="GO" id="GO:0003992">
    <property type="term" value="F:N2-acetyl-L-ornithine:2-oxoglutarate 5-aminotransferase activity"/>
    <property type="evidence" value="ECO:0007669"/>
    <property type="project" value="UniProtKB-UniRule"/>
</dbReference>
<dbReference type="GO" id="GO:0005737">
    <property type="term" value="C:cytoplasm"/>
    <property type="evidence" value="ECO:0007669"/>
    <property type="project" value="UniProtKB-SubCell"/>
</dbReference>
<dbReference type="PANTHER" id="PTHR11986:SF79">
    <property type="entry name" value="ACETYLORNITHINE AMINOTRANSFERASE, MITOCHONDRIAL"/>
    <property type="match status" value="1"/>
</dbReference>
<keyword evidence="2 5" id="KW-0028">Amino-acid biosynthesis</keyword>
<dbReference type="GO" id="GO:0006526">
    <property type="term" value="P:L-arginine biosynthetic process"/>
    <property type="evidence" value="ECO:0007669"/>
    <property type="project" value="UniProtKB-UniRule"/>
</dbReference>
<comment type="subcellular location">
    <subcellularLocation>
        <location evidence="5">Cytoplasm</location>
    </subcellularLocation>
</comment>
<dbReference type="InterPro" id="IPR050103">
    <property type="entry name" value="Class-III_PLP-dep_AT"/>
</dbReference>
<evidence type="ECO:0000256" key="3">
    <source>
        <dbReference type="ARBA" id="ARBA00022679"/>
    </source>
</evidence>
<dbReference type="RefSeq" id="WP_013600587.1">
    <property type="nucleotide sequence ID" value="NC_015145.1"/>
</dbReference>
<dbReference type="InterPro" id="IPR049704">
    <property type="entry name" value="Aminotrans_3_PPA_site"/>
</dbReference>
<evidence type="ECO:0000313" key="7">
    <source>
        <dbReference type="Proteomes" id="UP000008639"/>
    </source>
</evidence>
<keyword evidence="1 5" id="KW-0032">Aminotransferase</keyword>
<dbReference type="NCBIfam" id="TIGR00707">
    <property type="entry name" value="argD"/>
    <property type="match status" value="1"/>
</dbReference>
<comment type="similarity">
    <text evidence="5">Belongs to the class-III pyridoxal-phosphate-dependent aminotransferase family. ArgD subfamily.</text>
</comment>
<feature type="modified residue" description="N6-(pyridoxal phosphate)lysine" evidence="5">
    <location>
        <position position="275"/>
    </location>
</feature>
<dbReference type="InterPro" id="IPR004636">
    <property type="entry name" value="AcOrn/SuccOrn_fam"/>
</dbReference>
<protein>
    <recommendedName>
        <fullName evidence="5">Acetylornithine aminotransferase</fullName>
        <shortName evidence="5">ACOAT</shortName>
        <ecNumber evidence="5">2.6.1.11</ecNumber>
    </recommendedName>
</protein>
<name>F0M854_PSEPM</name>
<dbReference type="EC" id="2.6.1.11" evidence="5"/>
<dbReference type="Gene3D" id="3.90.1150.10">
    <property type="entry name" value="Aspartate Aminotransferase, domain 1"/>
    <property type="match status" value="1"/>
</dbReference>
<dbReference type="PIRSF" id="PIRSF000521">
    <property type="entry name" value="Transaminase_4ab_Lys_Orn"/>
    <property type="match status" value="1"/>
</dbReference>
<comment type="miscellaneous">
    <text evidence="5">May also have succinyldiaminopimelate aminotransferase activity, thus carrying out the corresponding step in lysine biosynthesis.</text>
</comment>
<feature type="binding site" evidence="5">
    <location>
        <position position="161"/>
    </location>
    <ligand>
        <name>pyridoxal 5'-phosphate</name>
        <dbReference type="ChEBI" id="CHEBI:597326"/>
    </ligand>
</feature>
<dbReference type="CDD" id="cd00610">
    <property type="entry name" value="OAT_like"/>
    <property type="match status" value="1"/>
</dbReference>
<dbReference type="NCBIfam" id="NF002874">
    <property type="entry name" value="PRK03244.1"/>
    <property type="match status" value="1"/>
</dbReference>
<reference evidence="6 7" key="1">
    <citation type="journal article" date="2011" name="Stand. Genomic Sci.">
        <title>Complete genome sequence of Arthrobacter phenanthrenivorans type strain (Sphe3).</title>
        <authorList>
            <person name="Kallimanis A."/>
            <person name="Labutti K.M."/>
            <person name="Lapidus A."/>
            <person name="Clum A."/>
            <person name="Lykidis A."/>
            <person name="Mavromatis K."/>
            <person name="Pagani I."/>
            <person name="Liolios K."/>
            <person name="Ivanova N."/>
            <person name="Goodwin L."/>
            <person name="Pitluck S."/>
            <person name="Chen A."/>
            <person name="Palaniappan K."/>
            <person name="Markowitz V."/>
            <person name="Bristow J."/>
            <person name="Velentzas A.D."/>
            <person name="Perisynakis A."/>
            <person name="Ouzounis C.C."/>
            <person name="Kyrpides N.C."/>
            <person name="Koukkou A.I."/>
            <person name="Drainas C."/>
        </authorList>
    </citation>
    <scope>NUCLEOTIDE SEQUENCE [LARGE SCALE GENOMIC DNA]</scope>
    <source>
        <strain evidence="7">DSM 18606 / JCM 16027 / LMG 23796 / Sphe3</strain>
    </source>
</reference>
<feature type="binding site" evidence="5">
    <location>
        <begin position="246"/>
        <end position="249"/>
    </location>
    <ligand>
        <name>pyridoxal 5'-phosphate</name>
        <dbReference type="ChEBI" id="CHEBI:597326"/>
    </ligand>
</feature>
<keyword evidence="3 5" id="KW-0808">Transferase</keyword>
<sequence length="421" mass="43391">MNSTENLEHRTPVAQLVETTGHAGSEWLARYSTSLMGVFGTPQRVLVRGAGCLVWDADGKEYLDLLGGIAVNALGHAHPFVTSVISSQLATLGHVSNFFTSPTQIALAEKLLVLTQAPAGSKVFFTNSGTEANEAAFKLARRNTGGGVAKRTKIIALEGAFHGRTMGALALTAKEAYREPFEPLPGGVVHIPFGDVEALKAAVDETVAAVFLEPIQGEAGVRPLPPGYLRAARELTARVGALLILDEVQTGIGRTGKWLASEDAGIMPDAITLAKGLGGGFPIGALVTFGAETSSLLAAGQHGTTFGGNPVATAAALATLHAIESQDVLANVVAVGEHLRSALAALPGVTEVRGEGLLIGFDLDADVAPAVVQAGLDAGFIVNSPGPRTIRLAPPLVLTRAQADSFLSAFPAILQAAKDAQ</sequence>
<dbReference type="PROSITE" id="PS00600">
    <property type="entry name" value="AA_TRANSFER_CLASS_3"/>
    <property type="match status" value="1"/>
</dbReference>
<dbReference type="InterPro" id="IPR015421">
    <property type="entry name" value="PyrdxlP-dep_Trfase_major"/>
</dbReference>
<gene>
    <name evidence="5" type="primary">argD</name>
    <name evidence="6" type="ordered locus">Asphe3_14760</name>
</gene>
<dbReference type="InterPro" id="IPR015422">
    <property type="entry name" value="PyrdxlP-dep_Trfase_small"/>
</dbReference>
<dbReference type="AlphaFoldDB" id="F0M854"/>
<dbReference type="PANTHER" id="PTHR11986">
    <property type="entry name" value="AMINOTRANSFERASE CLASS III"/>
    <property type="match status" value="1"/>
</dbReference>
<feature type="binding site" evidence="5">
    <location>
        <position position="304"/>
    </location>
    <ligand>
        <name>N(2)-acetyl-L-ornithine</name>
        <dbReference type="ChEBI" id="CHEBI:57805"/>
    </ligand>
</feature>
<feature type="binding site" evidence="5">
    <location>
        <position position="305"/>
    </location>
    <ligand>
        <name>pyridoxal 5'-phosphate</name>
        <dbReference type="ChEBI" id="CHEBI:597326"/>
    </ligand>
</feature>
<evidence type="ECO:0000256" key="4">
    <source>
        <dbReference type="ARBA" id="ARBA00022898"/>
    </source>
</evidence>
<dbReference type="KEGG" id="apn:Asphe3_14760"/>
<dbReference type="SUPFAM" id="SSF53383">
    <property type="entry name" value="PLP-dependent transferases"/>
    <property type="match status" value="1"/>
</dbReference>
<feature type="binding site" evidence="5">
    <location>
        <position position="164"/>
    </location>
    <ligand>
        <name>N(2)-acetyl-L-ornithine</name>
        <dbReference type="ChEBI" id="CHEBI:57805"/>
    </ligand>
</feature>
<dbReference type="HAMAP" id="MF_01107">
    <property type="entry name" value="ArgD_aminotrans_3"/>
    <property type="match status" value="1"/>
</dbReference>
<evidence type="ECO:0000256" key="2">
    <source>
        <dbReference type="ARBA" id="ARBA00022605"/>
    </source>
</evidence>
<comment type="cofactor">
    <cofactor evidence="5">
        <name>pyridoxal 5'-phosphate</name>
        <dbReference type="ChEBI" id="CHEBI:597326"/>
    </cofactor>
    <text evidence="5">Binds 1 pyridoxal phosphate per subunit.</text>
</comment>
<dbReference type="Gene3D" id="3.40.640.10">
    <property type="entry name" value="Type I PLP-dependent aspartate aminotransferase-like (Major domain)"/>
    <property type="match status" value="1"/>
</dbReference>
<feature type="binding site" evidence="5">
    <location>
        <begin position="129"/>
        <end position="130"/>
    </location>
    <ligand>
        <name>pyridoxal 5'-phosphate</name>
        <dbReference type="ChEBI" id="CHEBI:597326"/>
    </ligand>
</feature>
<dbReference type="UniPathway" id="UPA00068">
    <property type="reaction ID" value="UER00109"/>
</dbReference>
<comment type="pathway">
    <text evidence="5">Amino-acid biosynthesis; L-arginine biosynthesis; N(2)-acetyl-L-ornithine from L-glutamate: step 4/4.</text>
</comment>
<dbReference type="Pfam" id="PF00202">
    <property type="entry name" value="Aminotran_3"/>
    <property type="match status" value="1"/>
</dbReference>
<dbReference type="FunFam" id="3.40.640.10:FF:000004">
    <property type="entry name" value="Acetylornithine aminotransferase"/>
    <property type="match status" value="1"/>
</dbReference>
<dbReference type="eggNOG" id="COG4992">
    <property type="taxonomic scope" value="Bacteria"/>
</dbReference>
<dbReference type="Proteomes" id="UP000008639">
    <property type="component" value="Chromosome"/>
</dbReference>
<dbReference type="NCBIfam" id="NF002325">
    <property type="entry name" value="PRK01278.1"/>
    <property type="match status" value="1"/>
</dbReference>
<dbReference type="STRING" id="930171.Asphe3_14760"/>
<keyword evidence="5" id="KW-0055">Arginine biosynthesis</keyword>
<accession>F0M854</accession>
<dbReference type="EMBL" id="CP002379">
    <property type="protein sequence ID" value="ADX72650.1"/>
    <property type="molecule type" value="Genomic_DNA"/>
</dbReference>
<dbReference type="OrthoDB" id="9801052at2"/>
<comment type="subunit">
    <text evidence="5">Homodimer.</text>
</comment>
<dbReference type="InterPro" id="IPR005814">
    <property type="entry name" value="Aminotrans_3"/>
</dbReference>
<dbReference type="InterPro" id="IPR015424">
    <property type="entry name" value="PyrdxlP-dep_Trfase"/>
</dbReference>
<keyword evidence="4 5" id="KW-0663">Pyridoxal phosphate</keyword>
<dbReference type="GO" id="GO:0042802">
    <property type="term" value="F:identical protein binding"/>
    <property type="evidence" value="ECO:0007669"/>
    <property type="project" value="TreeGrafter"/>
</dbReference>
<evidence type="ECO:0000256" key="1">
    <source>
        <dbReference type="ARBA" id="ARBA00022576"/>
    </source>
</evidence>
<dbReference type="HOGENOM" id="CLU_016922_10_1_11"/>
<comment type="catalytic activity">
    <reaction evidence="5">
        <text>N(2)-acetyl-L-ornithine + 2-oxoglutarate = N-acetyl-L-glutamate 5-semialdehyde + L-glutamate</text>
        <dbReference type="Rhea" id="RHEA:18049"/>
        <dbReference type="ChEBI" id="CHEBI:16810"/>
        <dbReference type="ChEBI" id="CHEBI:29123"/>
        <dbReference type="ChEBI" id="CHEBI:29985"/>
        <dbReference type="ChEBI" id="CHEBI:57805"/>
        <dbReference type="EC" id="2.6.1.11"/>
    </reaction>
</comment>
<organism evidence="6 7">
    <name type="scientific">Pseudarthrobacter phenanthrenivorans (strain DSM 18606 / JCM 16027 / LMG 23796 / Sphe3)</name>
    <name type="common">Arthrobacter phenanthrenivorans</name>
    <dbReference type="NCBI Taxonomy" id="930171"/>
    <lineage>
        <taxon>Bacteria</taxon>
        <taxon>Bacillati</taxon>
        <taxon>Actinomycetota</taxon>
        <taxon>Actinomycetes</taxon>
        <taxon>Micrococcales</taxon>
        <taxon>Micrococcaceae</taxon>
        <taxon>Pseudarthrobacter</taxon>
    </lineage>
</organism>
<proteinExistence type="inferred from homology"/>